<comment type="subcellular location">
    <subcellularLocation>
        <location evidence="1">Cell outer membrane</location>
    </subcellularLocation>
</comment>
<dbReference type="InterPro" id="IPR006665">
    <property type="entry name" value="OmpA-like"/>
</dbReference>
<keyword evidence="2 4" id="KW-0472">Membrane</keyword>
<name>A0ABT3BAY3_9RHOB</name>
<dbReference type="InterPro" id="IPR036737">
    <property type="entry name" value="OmpA-like_sf"/>
</dbReference>
<comment type="caution">
    <text evidence="8">The sequence shown here is derived from an EMBL/GenBank/DDBJ whole genome shotgun (WGS) entry which is preliminary data.</text>
</comment>
<feature type="domain" description="OmpA-like" evidence="7">
    <location>
        <begin position="483"/>
        <end position="600"/>
    </location>
</feature>
<dbReference type="InterPro" id="IPR006664">
    <property type="entry name" value="OMP_bac"/>
</dbReference>
<gene>
    <name evidence="8" type="ORF">MUB52_04805</name>
</gene>
<feature type="compositionally biased region" description="Gly residues" evidence="5">
    <location>
        <begin position="624"/>
        <end position="634"/>
    </location>
</feature>
<dbReference type="EMBL" id="JALIEB010000002">
    <property type="protein sequence ID" value="MCV3270741.1"/>
    <property type="molecule type" value="Genomic_DNA"/>
</dbReference>
<evidence type="ECO:0000256" key="1">
    <source>
        <dbReference type="ARBA" id="ARBA00004442"/>
    </source>
</evidence>
<dbReference type="PRINTS" id="PR01021">
    <property type="entry name" value="OMPADOMAIN"/>
</dbReference>
<keyword evidence="3" id="KW-0998">Cell outer membrane</keyword>
<dbReference type="PANTHER" id="PTHR30329:SF21">
    <property type="entry name" value="LIPOPROTEIN YIAD-RELATED"/>
    <property type="match status" value="1"/>
</dbReference>
<evidence type="ECO:0000313" key="8">
    <source>
        <dbReference type="EMBL" id="MCV3270741.1"/>
    </source>
</evidence>
<evidence type="ECO:0000313" key="9">
    <source>
        <dbReference type="Proteomes" id="UP001208690"/>
    </source>
</evidence>
<organism evidence="8 9">
    <name type="scientific">Roseobacter sinensis</name>
    <dbReference type="NCBI Taxonomy" id="2931391"/>
    <lineage>
        <taxon>Bacteria</taxon>
        <taxon>Pseudomonadati</taxon>
        <taxon>Pseudomonadota</taxon>
        <taxon>Alphaproteobacteria</taxon>
        <taxon>Rhodobacterales</taxon>
        <taxon>Roseobacteraceae</taxon>
        <taxon>Roseobacter</taxon>
    </lineage>
</organism>
<keyword evidence="9" id="KW-1185">Reference proteome</keyword>
<evidence type="ECO:0000256" key="2">
    <source>
        <dbReference type="ARBA" id="ARBA00023136"/>
    </source>
</evidence>
<evidence type="ECO:0000256" key="3">
    <source>
        <dbReference type="ARBA" id="ARBA00023237"/>
    </source>
</evidence>
<accession>A0ABT3BAY3</accession>
<dbReference type="InterPro" id="IPR007055">
    <property type="entry name" value="BON_dom"/>
</dbReference>
<evidence type="ECO:0000256" key="4">
    <source>
        <dbReference type="PROSITE-ProRule" id="PRU00473"/>
    </source>
</evidence>
<dbReference type="PANTHER" id="PTHR30329">
    <property type="entry name" value="STATOR ELEMENT OF FLAGELLAR MOTOR COMPLEX"/>
    <property type="match status" value="1"/>
</dbReference>
<evidence type="ECO:0000259" key="7">
    <source>
        <dbReference type="PROSITE" id="PS51123"/>
    </source>
</evidence>
<evidence type="ECO:0000256" key="5">
    <source>
        <dbReference type="SAM" id="MobiDB-lite"/>
    </source>
</evidence>
<sequence>MPRAATLTVAAFVAAAAAALVAANSSVQLVEDSSEIGVRDALDTNALPWAEVEADGLRVLLTGTAPNEALRFRALSVAGSVVDAARIIDQMEVQAARAIAPPRFSAEVLRNTSGVSIIGLIPDSTDRADMVEGFSAMSDQPVTDLLETADYPAPEGWEDALAFAITATRNLPRAKISLTAGRVEVTAITNSTEAKAALEKELTRTAPPALQLTLNITAPRPVITPFTLRFVMDGDGARFDACSADTEASGERILAAARAAGLSDPAPCTIGMGVPSPRWAEAVETAIAALAELGAGSVTFSNADVTLVAAEGTDQRLFDRVTGELETGLPEVFALTPVLPETPAPSAGPAEFVATLSPEGQVQLRGRLPDEKMREVTDSFARAKFGSENVYTAARVVDDLPADWSARVLTGIQALAYLANGTVTVTPETIRLTGQSGNRGARAMVAQFMASKLGQDSPYDIDVAYVEALDPIAALPTPEECEADLGQIVAASKIVFEPGSATIDDSALNTMDMIAQVLRDCGDLRLEVQGHTDSQGREEMNLALSQARAESVLNELRARRVLTSTFVAKGYGETQPIAENDTEAGREANRRIEFRLISPVSSQPEGETTLESAVESGDTEGGEGVEGAEGSGDE</sequence>
<dbReference type="SUPFAM" id="SSF103088">
    <property type="entry name" value="OmpA-like"/>
    <property type="match status" value="1"/>
</dbReference>
<feature type="region of interest" description="Disordered" evidence="5">
    <location>
        <begin position="595"/>
        <end position="634"/>
    </location>
</feature>
<dbReference type="PROSITE" id="PS51123">
    <property type="entry name" value="OMPA_2"/>
    <property type="match status" value="1"/>
</dbReference>
<reference evidence="8 9" key="1">
    <citation type="submission" date="2022-04" db="EMBL/GenBank/DDBJ databases">
        <title>Roseobacter sp. WL0113 is a bacterium isolated from neritic sediment.</title>
        <authorList>
            <person name="Wang L."/>
            <person name="He W."/>
            <person name="Zhang D.-F."/>
        </authorList>
    </citation>
    <scope>NUCLEOTIDE SEQUENCE [LARGE SCALE GENOMIC DNA]</scope>
    <source>
        <strain evidence="8 9">WL0113</strain>
    </source>
</reference>
<evidence type="ECO:0000256" key="6">
    <source>
        <dbReference type="SAM" id="SignalP"/>
    </source>
</evidence>
<dbReference type="RefSeq" id="WP_263843062.1">
    <property type="nucleotide sequence ID" value="NZ_JALIEB010000002.1"/>
</dbReference>
<proteinExistence type="predicted"/>
<dbReference type="InterPro" id="IPR050330">
    <property type="entry name" value="Bact_OuterMem_StrucFunc"/>
</dbReference>
<dbReference type="Gene3D" id="3.40.1520.20">
    <property type="match status" value="2"/>
</dbReference>
<dbReference type="CDD" id="cd07185">
    <property type="entry name" value="OmpA_C-like"/>
    <property type="match status" value="1"/>
</dbReference>
<keyword evidence="6" id="KW-0732">Signal</keyword>
<dbReference type="Pfam" id="PF00691">
    <property type="entry name" value="OmpA"/>
    <property type="match status" value="1"/>
</dbReference>
<feature type="chain" id="PRO_5047018939" evidence="6">
    <location>
        <begin position="23"/>
        <end position="634"/>
    </location>
</feature>
<feature type="compositionally biased region" description="Polar residues" evidence="5">
    <location>
        <begin position="599"/>
        <end position="611"/>
    </location>
</feature>
<feature type="signal peptide" evidence="6">
    <location>
        <begin position="1"/>
        <end position="22"/>
    </location>
</feature>
<dbReference type="Gene3D" id="3.30.1330.60">
    <property type="entry name" value="OmpA-like domain"/>
    <property type="match status" value="1"/>
</dbReference>
<protein>
    <submittedName>
        <fullName evidence="8">OmpA family protein</fullName>
    </submittedName>
</protein>
<dbReference type="Pfam" id="PF04972">
    <property type="entry name" value="BON"/>
    <property type="match status" value="1"/>
</dbReference>
<dbReference type="Proteomes" id="UP001208690">
    <property type="component" value="Unassembled WGS sequence"/>
</dbReference>